<organism evidence="1 2">
    <name type="scientific">Brassica carinata</name>
    <name type="common">Ethiopian mustard</name>
    <name type="synonym">Abyssinian cabbage</name>
    <dbReference type="NCBI Taxonomy" id="52824"/>
    <lineage>
        <taxon>Eukaryota</taxon>
        <taxon>Viridiplantae</taxon>
        <taxon>Streptophyta</taxon>
        <taxon>Embryophyta</taxon>
        <taxon>Tracheophyta</taxon>
        <taxon>Spermatophyta</taxon>
        <taxon>Magnoliopsida</taxon>
        <taxon>eudicotyledons</taxon>
        <taxon>Gunneridae</taxon>
        <taxon>Pentapetalae</taxon>
        <taxon>rosids</taxon>
        <taxon>malvids</taxon>
        <taxon>Brassicales</taxon>
        <taxon>Brassicaceae</taxon>
        <taxon>Brassiceae</taxon>
        <taxon>Brassica</taxon>
    </lineage>
</organism>
<comment type="caution">
    <text evidence="1">The sequence shown here is derived from an EMBL/GenBank/DDBJ whole genome shotgun (WGS) entry which is preliminary data.</text>
</comment>
<name>A0A8X7VPG2_BRACI</name>
<proteinExistence type="predicted"/>
<gene>
    <name evidence="1" type="ORF">Bca52824_017929</name>
</gene>
<dbReference type="AlphaFoldDB" id="A0A8X7VPG2"/>
<keyword evidence="2" id="KW-1185">Reference proteome</keyword>
<evidence type="ECO:0000313" key="1">
    <source>
        <dbReference type="EMBL" id="KAG2314807.1"/>
    </source>
</evidence>
<dbReference type="EMBL" id="JAAMPC010000004">
    <property type="protein sequence ID" value="KAG2314807.1"/>
    <property type="molecule type" value="Genomic_DNA"/>
</dbReference>
<evidence type="ECO:0000313" key="2">
    <source>
        <dbReference type="Proteomes" id="UP000886595"/>
    </source>
</evidence>
<dbReference type="Proteomes" id="UP000886595">
    <property type="component" value="Unassembled WGS sequence"/>
</dbReference>
<protein>
    <submittedName>
        <fullName evidence="1">Uncharacterized protein</fullName>
    </submittedName>
</protein>
<sequence>MVGWIECGSAQGVRVAKGHVLPRVMSVQRVPVAEELLVPKELRMVVVKPRSREDSGLHSVELLGEHLFQVGVGGGSCHCCAVGSLSLGLLLGVAVFYVVNLGSSCLLAREWFTELVLVVTIGAHSIARYHFNRRDNFVVGRKRFIVDGSQDEYARREYERLVVERRMRCSRTILKNL</sequence>
<accession>A0A8X7VPG2</accession>
<reference evidence="1 2" key="1">
    <citation type="submission" date="2020-02" db="EMBL/GenBank/DDBJ databases">
        <authorList>
            <person name="Ma Q."/>
            <person name="Huang Y."/>
            <person name="Song X."/>
            <person name="Pei D."/>
        </authorList>
    </citation>
    <scope>NUCLEOTIDE SEQUENCE [LARGE SCALE GENOMIC DNA]</scope>
    <source>
        <strain evidence="1">Sxm20200214</strain>
        <tissue evidence="1">Leaf</tissue>
    </source>
</reference>